<dbReference type="SUPFAM" id="SSF51658">
    <property type="entry name" value="Xylose isomerase-like"/>
    <property type="match status" value="1"/>
</dbReference>
<dbReference type="InterPro" id="IPR050312">
    <property type="entry name" value="IolE/XylAMocC-like"/>
</dbReference>
<gene>
    <name evidence="2" type="ORF">JWS13_15265</name>
</gene>
<dbReference type="GO" id="GO:0016853">
    <property type="term" value="F:isomerase activity"/>
    <property type="evidence" value="ECO:0007669"/>
    <property type="project" value="UniProtKB-KW"/>
</dbReference>
<evidence type="ECO:0000259" key="1">
    <source>
        <dbReference type="Pfam" id="PF01261"/>
    </source>
</evidence>
<name>A0A974W3C5_9NOCA</name>
<evidence type="ECO:0000313" key="2">
    <source>
        <dbReference type="EMBL" id="QSE89887.1"/>
    </source>
</evidence>
<dbReference type="InterPro" id="IPR013022">
    <property type="entry name" value="Xyl_isomerase-like_TIM-brl"/>
</dbReference>
<keyword evidence="3" id="KW-1185">Reference proteome</keyword>
<evidence type="ECO:0000313" key="3">
    <source>
        <dbReference type="Proteomes" id="UP000662986"/>
    </source>
</evidence>
<protein>
    <submittedName>
        <fullName evidence="2">Sugar phosphate isomerase/epimerase</fullName>
    </submittedName>
</protein>
<sequence length="299" mass="32514">MINSPRPELLAACWTSAGNVMPARGLDLSPIPIRERIEAVARTGYTGFGLTRPDLVAARETVGLGEVAKMLADNGITHVQLEWITNWWTTGDARAASDEVRRDLFEAAPILGVDNIKVGADDDGVPVSRDLLCEQFDALATDGAAAGVKIAFENTPFSHHVKTTEQAAQFVQDVDNPNGGLILDIWHAFRGGTDYDTLPQLVPSRFVFGVELDDGWSTVRGTDLEDTFDNRVPCGEGEFDVPKFIHAVRRIGFDGPWGVEHMSQEFRQLPVVDALTRARGGVLQCFEIADAVAAKQGNT</sequence>
<dbReference type="Gene3D" id="3.20.20.150">
    <property type="entry name" value="Divalent-metal-dependent TIM barrel enzymes"/>
    <property type="match status" value="1"/>
</dbReference>
<dbReference type="InterPro" id="IPR036237">
    <property type="entry name" value="Xyl_isomerase-like_sf"/>
</dbReference>
<proteinExistence type="predicted"/>
<dbReference type="Proteomes" id="UP000662986">
    <property type="component" value="Chromosome"/>
</dbReference>
<keyword evidence="2" id="KW-0413">Isomerase</keyword>
<dbReference type="PANTHER" id="PTHR12110:SF21">
    <property type="entry name" value="XYLOSE ISOMERASE-LIKE TIM BARREL DOMAIN-CONTAINING PROTEIN"/>
    <property type="match status" value="1"/>
</dbReference>
<organism evidence="2 3">
    <name type="scientific">Rhodococcus pseudokoreensis</name>
    <dbReference type="NCBI Taxonomy" id="2811421"/>
    <lineage>
        <taxon>Bacteria</taxon>
        <taxon>Bacillati</taxon>
        <taxon>Actinomycetota</taxon>
        <taxon>Actinomycetes</taxon>
        <taxon>Mycobacteriales</taxon>
        <taxon>Nocardiaceae</taxon>
        <taxon>Rhodococcus</taxon>
    </lineage>
</organism>
<feature type="domain" description="Xylose isomerase-like TIM barrel" evidence="1">
    <location>
        <begin position="37"/>
        <end position="263"/>
    </location>
</feature>
<reference evidence="2 3" key="2">
    <citation type="journal article" date="2022" name="Arch. Microbiol.">
        <title>Rhodococcus pseudokoreensis sp. nov. isolated from the rhizosphere of young M26 apple rootstocks.</title>
        <authorList>
            <person name="Kampfer P."/>
            <person name="Glaeser S.P."/>
            <person name="Blom J."/>
            <person name="Wolf J."/>
            <person name="Benning S."/>
            <person name="Schloter M."/>
            <person name="Neumann-Schaal M."/>
        </authorList>
    </citation>
    <scope>NUCLEOTIDE SEQUENCE [LARGE SCALE GENOMIC DNA]</scope>
    <source>
        <strain evidence="2 3">R79</strain>
    </source>
</reference>
<dbReference type="EMBL" id="CP070619">
    <property type="protein sequence ID" value="QSE89887.1"/>
    <property type="molecule type" value="Genomic_DNA"/>
</dbReference>
<reference evidence="2 3" key="1">
    <citation type="journal article" date="2021" name="Microbiol. Resour. Announc.">
        <title>Complete Genome Sequences of Two Rhodococcus sp. Strains with Large and Linear Chromosomes, Isolated from Apple Rhizosphere.</title>
        <authorList>
            <person name="Benning S."/>
            <person name="Brugnone N."/>
            <person name="Siani R."/>
            <person name="Kublik S."/>
            <person name="Schloter M."/>
            <person name="Rad V."/>
        </authorList>
    </citation>
    <scope>NUCLEOTIDE SEQUENCE [LARGE SCALE GENOMIC DNA]</scope>
    <source>
        <strain evidence="2 3">R79</strain>
    </source>
</reference>
<dbReference type="PANTHER" id="PTHR12110">
    <property type="entry name" value="HYDROXYPYRUVATE ISOMERASE"/>
    <property type="match status" value="1"/>
</dbReference>
<accession>A0A974W3C5</accession>
<dbReference type="Pfam" id="PF01261">
    <property type="entry name" value="AP_endonuc_2"/>
    <property type="match status" value="1"/>
</dbReference>